<evidence type="ECO:0000259" key="6">
    <source>
        <dbReference type="PROSITE" id="PS50928"/>
    </source>
</evidence>
<dbReference type="GO" id="GO:0055085">
    <property type="term" value="P:transmembrane transport"/>
    <property type="evidence" value="ECO:0007669"/>
    <property type="project" value="InterPro"/>
</dbReference>
<reference evidence="7 8" key="1">
    <citation type="submission" date="2016-10" db="EMBL/GenBank/DDBJ databases">
        <authorList>
            <person name="de Groot N.N."/>
        </authorList>
    </citation>
    <scope>NUCLEOTIDE SEQUENCE [LARGE SCALE GENOMIC DNA]</scope>
    <source>
        <strain evidence="7 8">CGMCC 1.8894</strain>
    </source>
</reference>
<evidence type="ECO:0000313" key="7">
    <source>
        <dbReference type="EMBL" id="SDW95557.1"/>
    </source>
</evidence>
<comment type="similarity">
    <text evidence="5">Belongs to the binding-protein-dependent transport system permease family.</text>
</comment>
<dbReference type="OrthoDB" id="9815029at2"/>
<evidence type="ECO:0000256" key="5">
    <source>
        <dbReference type="RuleBase" id="RU363032"/>
    </source>
</evidence>
<name>A0A1H2XRY1_9RHOB</name>
<comment type="subcellular location">
    <subcellularLocation>
        <location evidence="1 5">Cell membrane</location>
        <topology evidence="1 5">Multi-pass membrane protein</topology>
    </subcellularLocation>
</comment>
<feature type="transmembrane region" description="Helical" evidence="5">
    <location>
        <begin position="138"/>
        <end position="160"/>
    </location>
</feature>
<protein>
    <submittedName>
        <fullName evidence="7">Amino acid ABC transporter membrane protein 1, PAAT family (TC 3.A.1.3.-)</fullName>
    </submittedName>
</protein>
<dbReference type="Pfam" id="PF00528">
    <property type="entry name" value="BPD_transp_1"/>
    <property type="match status" value="1"/>
</dbReference>
<dbReference type="InterPro" id="IPR051613">
    <property type="entry name" value="ABC_transp_permease_HisMQ"/>
</dbReference>
<dbReference type="PROSITE" id="PS50928">
    <property type="entry name" value="ABC_TM1"/>
    <property type="match status" value="1"/>
</dbReference>
<dbReference type="PANTHER" id="PTHR30133">
    <property type="entry name" value="CATIONIC AMINO ACID TRANSPORTER, MEMBRANE COMPONENT"/>
    <property type="match status" value="1"/>
</dbReference>
<dbReference type="Proteomes" id="UP000198539">
    <property type="component" value="Unassembled WGS sequence"/>
</dbReference>
<feature type="domain" description="ABC transmembrane type-1" evidence="6">
    <location>
        <begin position="29"/>
        <end position="268"/>
    </location>
</feature>
<evidence type="ECO:0000256" key="3">
    <source>
        <dbReference type="ARBA" id="ARBA00022989"/>
    </source>
</evidence>
<proteinExistence type="inferred from homology"/>
<evidence type="ECO:0000313" key="8">
    <source>
        <dbReference type="Proteomes" id="UP000198539"/>
    </source>
</evidence>
<dbReference type="GO" id="GO:0005886">
    <property type="term" value="C:plasma membrane"/>
    <property type="evidence" value="ECO:0007669"/>
    <property type="project" value="UniProtKB-SubCell"/>
</dbReference>
<keyword evidence="3 5" id="KW-1133">Transmembrane helix</keyword>
<gene>
    <name evidence="7" type="ORF">SAMN04488238_104293</name>
</gene>
<dbReference type="CDD" id="cd06261">
    <property type="entry name" value="TM_PBP2"/>
    <property type="match status" value="1"/>
</dbReference>
<accession>A0A1H2XRY1</accession>
<keyword evidence="4 5" id="KW-0472">Membrane</keyword>
<dbReference type="AlphaFoldDB" id="A0A1H2XRY1"/>
<feature type="transmembrane region" description="Helical" evidence="5">
    <location>
        <begin position="30"/>
        <end position="55"/>
    </location>
</feature>
<feature type="transmembrane region" description="Helical" evidence="5">
    <location>
        <begin position="249"/>
        <end position="266"/>
    </location>
</feature>
<organism evidence="7 8">
    <name type="scientific">Roseicitreum antarcticum</name>
    <dbReference type="NCBI Taxonomy" id="564137"/>
    <lineage>
        <taxon>Bacteria</taxon>
        <taxon>Pseudomonadati</taxon>
        <taxon>Pseudomonadota</taxon>
        <taxon>Alphaproteobacteria</taxon>
        <taxon>Rhodobacterales</taxon>
        <taxon>Paracoccaceae</taxon>
        <taxon>Roseicitreum</taxon>
    </lineage>
</organism>
<dbReference type="InterPro" id="IPR000515">
    <property type="entry name" value="MetI-like"/>
</dbReference>
<evidence type="ECO:0000256" key="1">
    <source>
        <dbReference type="ARBA" id="ARBA00004651"/>
    </source>
</evidence>
<dbReference type="Gene3D" id="1.10.3720.10">
    <property type="entry name" value="MetI-like"/>
    <property type="match status" value="1"/>
</dbReference>
<keyword evidence="5" id="KW-0813">Transport</keyword>
<dbReference type="STRING" id="564137.SAMN04488238_104293"/>
<evidence type="ECO:0000256" key="2">
    <source>
        <dbReference type="ARBA" id="ARBA00022692"/>
    </source>
</evidence>
<dbReference type="InterPro" id="IPR035906">
    <property type="entry name" value="MetI-like_sf"/>
</dbReference>
<dbReference type="SUPFAM" id="SSF161098">
    <property type="entry name" value="MetI-like"/>
    <property type="match status" value="1"/>
</dbReference>
<keyword evidence="8" id="KW-1185">Reference proteome</keyword>
<dbReference type="EMBL" id="FNOM01000004">
    <property type="protein sequence ID" value="SDW95557.1"/>
    <property type="molecule type" value="Genomic_DNA"/>
</dbReference>
<keyword evidence="2 5" id="KW-0812">Transmembrane</keyword>
<evidence type="ECO:0000256" key="4">
    <source>
        <dbReference type="ARBA" id="ARBA00023136"/>
    </source>
</evidence>
<feature type="transmembrane region" description="Helical" evidence="5">
    <location>
        <begin position="189"/>
        <end position="209"/>
    </location>
</feature>
<dbReference type="PANTHER" id="PTHR30133:SF2">
    <property type="entry name" value="ARGININE ABC TRANSPORTER PERMEASE PROTEIN ARTQ"/>
    <property type="match status" value="1"/>
</dbReference>
<sequence>MFSFCTDPSSLTDLPWFACYLTSATHLSMYWSVLVVLALVGLAAPMALGMGFLGAVAQRSTIAPLRWLGLGYTAMVRGVPDLVFFLFVPIAVDQGVEYLLHNVRCPDWDADVRQGFDFLVCAQAKVPPSTAAAWVHNLYAFTLALLAFAVVFGAFAANTLHGAMQAVPRAQMETAEAYGMTRRQAFRRVLLPQMWVYALPGLSNLWMILIKATPLLFLLGIQDIVFWARELGGSKTAAFYTYPHDDWRVWYFAAVLCFYLCLTWVSERAFDRLNIRLSRGQATAGGEALRKAAT</sequence>
<feature type="transmembrane region" description="Helical" evidence="5">
    <location>
        <begin position="67"/>
        <end position="92"/>
    </location>
</feature>
<dbReference type="RefSeq" id="WP_092887918.1">
    <property type="nucleotide sequence ID" value="NZ_CP061498.1"/>
</dbReference>